<dbReference type="OrthoDB" id="10254221at2759"/>
<protein>
    <recommendedName>
        <fullName evidence="1">NAD(P)-binding domain-containing protein</fullName>
    </recommendedName>
</protein>
<reference evidence="2" key="1">
    <citation type="journal article" date="2020" name="Fungal Divers.">
        <title>Resolving the Mortierellaceae phylogeny through synthesis of multi-gene phylogenetics and phylogenomics.</title>
        <authorList>
            <person name="Vandepol N."/>
            <person name="Liber J."/>
            <person name="Desiro A."/>
            <person name="Na H."/>
            <person name="Kennedy M."/>
            <person name="Barry K."/>
            <person name="Grigoriev I.V."/>
            <person name="Miller A.N."/>
            <person name="O'Donnell K."/>
            <person name="Stajich J.E."/>
            <person name="Bonito G."/>
        </authorList>
    </citation>
    <scope>NUCLEOTIDE SEQUENCE</scope>
    <source>
        <strain evidence="2">MES-2147</strain>
    </source>
</reference>
<dbReference type="PANTHER" id="PTHR43162:SF1">
    <property type="entry name" value="PRESTALK A DIFFERENTIATION PROTEIN A"/>
    <property type="match status" value="1"/>
</dbReference>
<comment type="caution">
    <text evidence="2">The sequence shown here is derived from an EMBL/GenBank/DDBJ whole genome shotgun (WGS) entry which is preliminary data.</text>
</comment>
<evidence type="ECO:0000313" key="3">
    <source>
        <dbReference type="Proteomes" id="UP000749646"/>
    </source>
</evidence>
<dbReference type="Proteomes" id="UP000749646">
    <property type="component" value="Unassembled WGS sequence"/>
</dbReference>
<organism evidence="2 3">
    <name type="scientific">Modicella reniformis</name>
    <dbReference type="NCBI Taxonomy" id="1440133"/>
    <lineage>
        <taxon>Eukaryota</taxon>
        <taxon>Fungi</taxon>
        <taxon>Fungi incertae sedis</taxon>
        <taxon>Mucoromycota</taxon>
        <taxon>Mortierellomycotina</taxon>
        <taxon>Mortierellomycetes</taxon>
        <taxon>Mortierellales</taxon>
        <taxon>Mortierellaceae</taxon>
        <taxon>Modicella</taxon>
    </lineage>
</organism>
<dbReference type="Pfam" id="PF13460">
    <property type="entry name" value="NAD_binding_10"/>
    <property type="match status" value="1"/>
</dbReference>
<feature type="domain" description="NAD(P)-binding" evidence="1">
    <location>
        <begin position="23"/>
        <end position="130"/>
    </location>
</feature>
<dbReference type="EMBL" id="JAAAHW010003192">
    <property type="protein sequence ID" value="KAF9987119.1"/>
    <property type="molecule type" value="Genomic_DNA"/>
</dbReference>
<keyword evidence="3" id="KW-1185">Reference proteome</keyword>
<sequence length="376" mass="42655">MATETNRKIALTNADSWLGCCTAYHLAQKLEEKCEELELVCLARKPELLDKLKKFKNVRIEKVDYDDEKTLDKVLRGVTCVLLIPENDENRVQCAKSILTTMKNAQIKSCMMISVEGAGEASHLKELQSYREIEKEVEQYQCYLILRKSILNQCFLLWTHVVREQAKFPISTSKQSELAPIDMCDLVCAIETLVVEHCRHGEIIVAPSSTQQQPEGNGDQQTEAQDLEGFGSHKNKTYTLTGPQQVTPERIAQDLSEITGKQIEVKEVDREELKRYFESLRERENWSEDIDADWCQRLLDNALITGTNDDHNGEHDGDHIAPNEAAINLFLDELELVGKGGAGFVSGDLEKIIGHPGRSIKDFLQKEKDAFKPHRD</sequence>
<dbReference type="InterPro" id="IPR036291">
    <property type="entry name" value="NAD(P)-bd_dom_sf"/>
</dbReference>
<name>A0A9P6SQA5_9FUNG</name>
<gene>
    <name evidence="2" type="ORF">BGZ65_005047</name>
</gene>
<dbReference type="AlphaFoldDB" id="A0A9P6SQA5"/>
<accession>A0A9P6SQA5</accession>
<dbReference type="InterPro" id="IPR016040">
    <property type="entry name" value="NAD(P)-bd_dom"/>
</dbReference>
<dbReference type="Gene3D" id="3.40.50.720">
    <property type="entry name" value="NAD(P)-binding Rossmann-like Domain"/>
    <property type="match status" value="1"/>
</dbReference>
<evidence type="ECO:0000259" key="1">
    <source>
        <dbReference type="Pfam" id="PF13460"/>
    </source>
</evidence>
<dbReference type="PANTHER" id="PTHR43162">
    <property type="match status" value="1"/>
</dbReference>
<dbReference type="SUPFAM" id="SSF51735">
    <property type="entry name" value="NAD(P)-binding Rossmann-fold domains"/>
    <property type="match status" value="1"/>
</dbReference>
<dbReference type="InterPro" id="IPR051604">
    <property type="entry name" value="Ergot_Alk_Oxidoreductase"/>
</dbReference>
<proteinExistence type="predicted"/>
<evidence type="ECO:0000313" key="2">
    <source>
        <dbReference type="EMBL" id="KAF9987119.1"/>
    </source>
</evidence>